<dbReference type="RefSeq" id="WP_056976888.1">
    <property type="nucleotide sequence ID" value="NZ_AYYP01000047.1"/>
</dbReference>
<dbReference type="Proteomes" id="UP000051008">
    <property type="component" value="Unassembled WGS sequence"/>
</dbReference>
<keyword evidence="3" id="KW-1185">Reference proteome</keyword>
<name>A0A0R2AB47_9LACO</name>
<feature type="transmembrane region" description="Helical" evidence="1">
    <location>
        <begin position="31"/>
        <end position="49"/>
    </location>
</feature>
<keyword evidence="1" id="KW-0812">Transmembrane</keyword>
<organism evidence="2 3">
    <name type="scientific">Ligilactobacillus agilis DSM 20509</name>
    <dbReference type="NCBI Taxonomy" id="1423718"/>
    <lineage>
        <taxon>Bacteria</taxon>
        <taxon>Bacillati</taxon>
        <taxon>Bacillota</taxon>
        <taxon>Bacilli</taxon>
        <taxon>Lactobacillales</taxon>
        <taxon>Lactobacillaceae</taxon>
        <taxon>Ligilactobacillus</taxon>
    </lineage>
</organism>
<accession>A0A0R2AB47</accession>
<feature type="transmembrane region" description="Helical" evidence="1">
    <location>
        <begin position="224"/>
        <end position="244"/>
    </location>
</feature>
<dbReference type="EMBL" id="AYYP01000047">
    <property type="protein sequence ID" value="KRM63930.1"/>
    <property type="molecule type" value="Genomic_DNA"/>
</dbReference>
<keyword evidence="1" id="KW-1133">Transmembrane helix</keyword>
<gene>
    <name evidence="2" type="ORF">FC14_GL000146</name>
</gene>
<evidence type="ECO:0000256" key="1">
    <source>
        <dbReference type="SAM" id="Phobius"/>
    </source>
</evidence>
<evidence type="ECO:0000313" key="3">
    <source>
        <dbReference type="Proteomes" id="UP000051008"/>
    </source>
</evidence>
<sequence length="261" mass="29115">MTLTIFKSYGIKPPLDEFFEAEVKNYITDSYLCYLQLLPLLLLGTMALAGLKPDWLPGLSLAAVGINLGLILALRSVVSWRYRRLQAGRPAWQFTRTFRNKTAKKMFGLPSQLDEFEANYLTDLMVKASVKTELGNLVLTGLTIPCLVIWPQVAWGGYLILVLLNCIVFQTGIQLKAGDAGLLNVKPTSKYNPPAKKPNKLRLLGNLVVMGLLYWAVVDGKFTLVGLLGTGCYLVLMGVFWYGLIKADRNLQTYVDKHQPK</sequence>
<evidence type="ECO:0000313" key="2">
    <source>
        <dbReference type="EMBL" id="KRM63930.1"/>
    </source>
</evidence>
<proteinExistence type="predicted"/>
<dbReference type="PATRIC" id="fig|1423718.3.peg.149"/>
<keyword evidence="1" id="KW-0472">Membrane</keyword>
<protein>
    <submittedName>
        <fullName evidence="2">Uncharacterized protein</fullName>
    </submittedName>
</protein>
<comment type="caution">
    <text evidence="2">The sequence shown here is derived from an EMBL/GenBank/DDBJ whole genome shotgun (WGS) entry which is preliminary data.</text>
</comment>
<dbReference type="AlphaFoldDB" id="A0A0R2AB47"/>
<feature type="transmembrane region" description="Helical" evidence="1">
    <location>
        <begin position="55"/>
        <end position="74"/>
    </location>
</feature>
<feature type="transmembrane region" description="Helical" evidence="1">
    <location>
        <begin position="199"/>
        <end position="218"/>
    </location>
</feature>
<reference evidence="2 3" key="1">
    <citation type="journal article" date="2015" name="Genome Announc.">
        <title>Expanding the biotechnology potential of lactobacilli through comparative genomics of 213 strains and associated genera.</title>
        <authorList>
            <person name="Sun Z."/>
            <person name="Harris H.M."/>
            <person name="McCann A."/>
            <person name="Guo C."/>
            <person name="Argimon S."/>
            <person name="Zhang W."/>
            <person name="Yang X."/>
            <person name="Jeffery I.B."/>
            <person name="Cooney J.C."/>
            <person name="Kagawa T.F."/>
            <person name="Liu W."/>
            <person name="Song Y."/>
            <person name="Salvetti E."/>
            <person name="Wrobel A."/>
            <person name="Rasinkangas P."/>
            <person name="Parkhill J."/>
            <person name="Rea M.C."/>
            <person name="O'Sullivan O."/>
            <person name="Ritari J."/>
            <person name="Douillard F.P."/>
            <person name="Paul Ross R."/>
            <person name="Yang R."/>
            <person name="Briner A.E."/>
            <person name="Felis G.E."/>
            <person name="de Vos W.M."/>
            <person name="Barrangou R."/>
            <person name="Klaenhammer T.R."/>
            <person name="Caufield P.W."/>
            <person name="Cui Y."/>
            <person name="Zhang H."/>
            <person name="O'Toole P.W."/>
        </authorList>
    </citation>
    <scope>NUCLEOTIDE SEQUENCE [LARGE SCALE GENOMIC DNA]</scope>
    <source>
        <strain evidence="2 3">DSM 20509</strain>
    </source>
</reference>